<dbReference type="SUPFAM" id="SSF52540">
    <property type="entry name" value="P-loop containing nucleoside triphosphate hydrolases"/>
    <property type="match status" value="1"/>
</dbReference>
<dbReference type="GeneID" id="112454320"/>
<keyword evidence="1" id="KW-0234">DNA repair</keyword>
<dbReference type="EC" id="5.6.2.3" evidence="1"/>
<evidence type="ECO:0000259" key="2">
    <source>
        <dbReference type="Pfam" id="PF05970"/>
    </source>
</evidence>
<dbReference type="GO" id="GO:0006310">
    <property type="term" value="P:DNA recombination"/>
    <property type="evidence" value="ECO:0007669"/>
    <property type="project" value="UniProtKB-KW"/>
</dbReference>
<dbReference type="GO" id="GO:0005524">
    <property type="term" value="F:ATP binding"/>
    <property type="evidence" value="ECO:0007669"/>
    <property type="project" value="UniProtKB-KW"/>
</dbReference>
<dbReference type="GO" id="GO:0006281">
    <property type="term" value="P:DNA repair"/>
    <property type="evidence" value="ECO:0007669"/>
    <property type="project" value="UniProtKB-KW"/>
</dbReference>
<dbReference type="Pfam" id="PF05970">
    <property type="entry name" value="PIF1"/>
    <property type="match status" value="1"/>
</dbReference>
<gene>
    <name evidence="4" type="primary">LOC112454320</name>
</gene>
<keyword evidence="3" id="KW-1185">Reference proteome</keyword>
<dbReference type="PANTHER" id="PTHR10492">
    <property type="match status" value="1"/>
</dbReference>
<comment type="cofactor">
    <cofactor evidence="1">
        <name>Mg(2+)</name>
        <dbReference type="ChEBI" id="CHEBI:18420"/>
    </cofactor>
</comment>
<comment type="catalytic activity">
    <reaction evidence="1">
        <text>ATP + H2O = ADP + phosphate + H(+)</text>
        <dbReference type="Rhea" id="RHEA:13065"/>
        <dbReference type="ChEBI" id="CHEBI:15377"/>
        <dbReference type="ChEBI" id="CHEBI:15378"/>
        <dbReference type="ChEBI" id="CHEBI:30616"/>
        <dbReference type="ChEBI" id="CHEBI:43474"/>
        <dbReference type="ChEBI" id="CHEBI:456216"/>
        <dbReference type="EC" id="5.6.2.3"/>
    </reaction>
</comment>
<dbReference type="RefSeq" id="XP_024871388.1">
    <property type="nucleotide sequence ID" value="XM_025015620.1"/>
</dbReference>
<keyword evidence="1" id="KW-0227">DNA damage</keyword>
<sequence length="481" mass="55394">MWRLNGYDLFMRSHTVIRLAVHLPNRQMVYFRAGNEEQAVQRELTRDTTLTAWFKLNQSDENAVHFLYTDIPSHYIYERKETKWKRRKRGIAKIIARLYTVNIKDNERFYLRLLLLHVTGAKCFEDLRTFNGILYETFKDAAIAMNLVEADDLWEKTMEEATSTHMPAQLRELFSYICIFGNPTNVPTLWNRYKESMIEDFVHSNIVNPENMALNHIQEILKNNGSSCENLELPSPNPVIIHVTEYNVDEERRRGDYLISTLNVEQKHVYDLVMRAIDNENEPQRLFCIDGFAGSGKTYLFNTFLSVIRGRNEEVLPCASTGIAATLLKGGRTYHSLFQLSIPIYDSAKSNIRGNSKAARELISAKLIIWDEVSMTIGHALTAVDKLLKDLMKNSQPFGGKVILFAGDFRQNLPIVPHAHKAAIIESTVKYNPIWRNVNQVKLQQNMRTGEEKKFASWLLELGEGKLSNTDGLHPEKIEIP</sequence>
<reference evidence="4" key="1">
    <citation type="submission" date="2025-08" db="UniProtKB">
        <authorList>
            <consortium name="RefSeq"/>
        </authorList>
    </citation>
    <scope>IDENTIFICATION</scope>
    <source>
        <tissue evidence="4">Whole body</tissue>
    </source>
</reference>
<accession>A0A6J1PPY2</accession>
<keyword evidence="1" id="KW-0347">Helicase</keyword>
<dbReference type="InterPro" id="IPR027417">
    <property type="entry name" value="P-loop_NTPase"/>
</dbReference>
<keyword evidence="1" id="KW-0378">Hydrolase</keyword>
<organism evidence="3 4">
    <name type="scientific">Temnothorax curvispinosus</name>
    <dbReference type="NCBI Taxonomy" id="300111"/>
    <lineage>
        <taxon>Eukaryota</taxon>
        <taxon>Metazoa</taxon>
        <taxon>Ecdysozoa</taxon>
        <taxon>Arthropoda</taxon>
        <taxon>Hexapoda</taxon>
        <taxon>Insecta</taxon>
        <taxon>Pterygota</taxon>
        <taxon>Neoptera</taxon>
        <taxon>Endopterygota</taxon>
        <taxon>Hymenoptera</taxon>
        <taxon>Apocrita</taxon>
        <taxon>Aculeata</taxon>
        <taxon>Formicoidea</taxon>
        <taxon>Formicidae</taxon>
        <taxon>Myrmicinae</taxon>
        <taxon>Temnothorax</taxon>
    </lineage>
</organism>
<dbReference type="OrthoDB" id="10053386at2759"/>
<evidence type="ECO:0000256" key="1">
    <source>
        <dbReference type="RuleBase" id="RU363044"/>
    </source>
</evidence>
<evidence type="ECO:0000313" key="3">
    <source>
        <dbReference type="Proteomes" id="UP000504618"/>
    </source>
</evidence>
<dbReference type="GO" id="GO:0016787">
    <property type="term" value="F:hydrolase activity"/>
    <property type="evidence" value="ECO:0007669"/>
    <property type="project" value="UniProtKB-KW"/>
</dbReference>
<protein>
    <recommendedName>
        <fullName evidence="1">ATP-dependent DNA helicase</fullName>
        <ecNumber evidence="1">5.6.2.3</ecNumber>
    </recommendedName>
</protein>
<comment type="similarity">
    <text evidence="1">Belongs to the helicase family.</text>
</comment>
<dbReference type="Gene3D" id="3.40.50.300">
    <property type="entry name" value="P-loop containing nucleotide triphosphate hydrolases"/>
    <property type="match status" value="1"/>
</dbReference>
<evidence type="ECO:0000313" key="4">
    <source>
        <dbReference type="RefSeq" id="XP_024871388.1"/>
    </source>
</evidence>
<feature type="domain" description="DNA helicase Pif1-like DEAD-box helicase" evidence="2">
    <location>
        <begin position="262"/>
        <end position="470"/>
    </location>
</feature>
<keyword evidence="1" id="KW-0547">Nucleotide-binding</keyword>
<keyword evidence="1" id="KW-0067">ATP-binding</keyword>
<proteinExistence type="inferred from homology"/>
<keyword evidence="1" id="KW-0233">DNA recombination</keyword>
<dbReference type="PANTHER" id="PTHR10492:SF57">
    <property type="entry name" value="ATP-DEPENDENT DNA HELICASE"/>
    <property type="match status" value="1"/>
</dbReference>
<name>A0A6J1PPY2_9HYME</name>
<dbReference type="AlphaFoldDB" id="A0A6J1PPY2"/>
<dbReference type="Proteomes" id="UP000504618">
    <property type="component" value="Unplaced"/>
</dbReference>
<dbReference type="GO" id="GO:0043139">
    <property type="term" value="F:5'-3' DNA helicase activity"/>
    <property type="evidence" value="ECO:0007669"/>
    <property type="project" value="UniProtKB-EC"/>
</dbReference>
<dbReference type="GO" id="GO:0000723">
    <property type="term" value="P:telomere maintenance"/>
    <property type="evidence" value="ECO:0007669"/>
    <property type="project" value="InterPro"/>
</dbReference>
<dbReference type="InterPro" id="IPR010285">
    <property type="entry name" value="DNA_helicase_pif1-like_DEAD"/>
</dbReference>